<feature type="region of interest" description="Disordered" evidence="1">
    <location>
        <begin position="128"/>
        <end position="148"/>
    </location>
</feature>
<dbReference type="PANTHER" id="PTHR33021:SF339">
    <property type="entry name" value="OS07G0570600 PROTEIN"/>
    <property type="match status" value="1"/>
</dbReference>
<dbReference type="PANTHER" id="PTHR33021">
    <property type="entry name" value="BLUE COPPER PROTEIN"/>
    <property type="match status" value="1"/>
</dbReference>
<reference evidence="4" key="1">
    <citation type="journal article" date="2023" name="Plant J.">
        <title>Genome sequences and population genomics provide insights into the demographic history, inbreeding, and mutation load of two 'living fossil' tree species of Dipteronia.</title>
        <authorList>
            <person name="Feng Y."/>
            <person name="Comes H.P."/>
            <person name="Chen J."/>
            <person name="Zhu S."/>
            <person name="Lu R."/>
            <person name="Zhang X."/>
            <person name="Li P."/>
            <person name="Qiu J."/>
            <person name="Olsen K.M."/>
            <person name="Qiu Y."/>
        </authorList>
    </citation>
    <scope>NUCLEOTIDE SEQUENCE</scope>
    <source>
        <strain evidence="4">NBL</strain>
    </source>
</reference>
<evidence type="ECO:0000259" key="3">
    <source>
        <dbReference type="Pfam" id="PF02298"/>
    </source>
</evidence>
<dbReference type="Gene3D" id="2.60.40.420">
    <property type="entry name" value="Cupredoxins - blue copper proteins"/>
    <property type="match status" value="1"/>
</dbReference>
<dbReference type="AlphaFoldDB" id="A0AAE0A3J4"/>
<protein>
    <recommendedName>
        <fullName evidence="3">Phytocyanin domain-containing protein</fullName>
    </recommendedName>
</protein>
<accession>A0AAE0A3J4</accession>
<dbReference type="Proteomes" id="UP001281410">
    <property type="component" value="Unassembled WGS sequence"/>
</dbReference>
<dbReference type="Pfam" id="PF02298">
    <property type="entry name" value="Cu_bind_like"/>
    <property type="match status" value="1"/>
</dbReference>
<name>A0AAE0A3J4_9ROSI</name>
<dbReference type="InterPro" id="IPR003245">
    <property type="entry name" value="Phytocyanin_dom"/>
</dbReference>
<dbReference type="EMBL" id="JANJYJ010000007">
    <property type="protein sequence ID" value="KAK3199574.1"/>
    <property type="molecule type" value="Genomic_DNA"/>
</dbReference>
<dbReference type="GO" id="GO:0009055">
    <property type="term" value="F:electron transfer activity"/>
    <property type="evidence" value="ECO:0007669"/>
    <property type="project" value="InterPro"/>
</dbReference>
<comment type="caution">
    <text evidence="4">The sequence shown here is derived from an EMBL/GenBank/DDBJ whole genome shotgun (WGS) entry which is preliminary data.</text>
</comment>
<dbReference type="InterPro" id="IPR008972">
    <property type="entry name" value="Cupredoxin"/>
</dbReference>
<feature type="chain" id="PRO_5042146480" description="Phytocyanin domain-containing protein" evidence="2">
    <location>
        <begin position="27"/>
        <end position="165"/>
    </location>
</feature>
<organism evidence="4 5">
    <name type="scientific">Dipteronia sinensis</name>
    <dbReference type="NCBI Taxonomy" id="43782"/>
    <lineage>
        <taxon>Eukaryota</taxon>
        <taxon>Viridiplantae</taxon>
        <taxon>Streptophyta</taxon>
        <taxon>Embryophyta</taxon>
        <taxon>Tracheophyta</taxon>
        <taxon>Spermatophyta</taxon>
        <taxon>Magnoliopsida</taxon>
        <taxon>eudicotyledons</taxon>
        <taxon>Gunneridae</taxon>
        <taxon>Pentapetalae</taxon>
        <taxon>rosids</taxon>
        <taxon>malvids</taxon>
        <taxon>Sapindales</taxon>
        <taxon>Sapindaceae</taxon>
        <taxon>Hippocastanoideae</taxon>
        <taxon>Acereae</taxon>
        <taxon>Dipteronia</taxon>
    </lineage>
</organism>
<dbReference type="SUPFAM" id="SSF49503">
    <property type="entry name" value="Cupredoxins"/>
    <property type="match status" value="1"/>
</dbReference>
<dbReference type="InterPro" id="IPR039391">
    <property type="entry name" value="Phytocyanin-like"/>
</dbReference>
<evidence type="ECO:0000313" key="4">
    <source>
        <dbReference type="EMBL" id="KAK3199574.1"/>
    </source>
</evidence>
<keyword evidence="2" id="KW-0732">Signal</keyword>
<feature type="signal peptide" evidence="2">
    <location>
        <begin position="1"/>
        <end position="26"/>
    </location>
</feature>
<feature type="domain" description="Phytocyanin" evidence="3">
    <location>
        <begin position="37"/>
        <end position="117"/>
    </location>
</feature>
<evidence type="ECO:0000256" key="2">
    <source>
        <dbReference type="SAM" id="SignalP"/>
    </source>
</evidence>
<keyword evidence="5" id="KW-1185">Reference proteome</keyword>
<dbReference type="GO" id="GO:0005886">
    <property type="term" value="C:plasma membrane"/>
    <property type="evidence" value="ECO:0007669"/>
    <property type="project" value="TreeGrafter"/>
</dbReference>
<evidence type="ECO:0000256" key="1">
    <source>
        <dbReference type="SAM" id="MobiDB-lite"/>
    </source>
</evidence>
<gene>
    <name evidence="4" type="ORF">Dsin_022989</name>
</gene>
<evidence type="ECO:0000313" key="5">
    <source>
        <dbReference type="Proteomes" id="UP001281410"/>
    </source>
</evidence>
<proteinExistence type="predicted"/>
<sequence length="165" mass="18133">MGRIMSMAQLVMALALVASLLQGTAANVFKVLWGSRNFYTNVASPKTVKLGDRVEFDFVQKAYEVVEVSADVFDTYDPGQTIVDTIINTYTNVPANVTFNTPGDRYFICIKPEDCNKEKLKITVADYRTTPPTTTTTSPRPPQLSSSSPRGVAFAFVFLSLAIAF</sequence>